<gene>
    <name evidence="2" type="ORF">PVAP13_1NG133100</name>
</gene>
<keyword evidence="3" id="KW-1185">Reference proteome</keyword>
<reference evidence="2" key="1">
    <citation type="submission" date="2020-05" db="EMBL/GenBank/DDBJ databases">
        <title>WGS assembly of Panicum virgatum.</title>
        <authorList>
            <person name="Lovell J.T."/>
            <person name="Jenkins J."/>
            <person name="Shu S."/>
            <person name="Juenger T.E."/>
            <person name="Schmutz J."/>
        </authorList>
    </citation>
    <scope>NUCLEOTIDE SEQUENCE</scope>
    <source>
        <strain evidence="2">AP13</strain>
    </source>
</reference>
<feature type="region of interest" description="Disordered" evidence="1">
    <location>
        <begin position="60"/>
        <end position="101"/>
    </location>
</feature>
<evidence type="ECO:0000313" key="3">
    <source>
        <dbReference type="Proteomes" id="UP000823388"/>
    </source>
</evidence>
<evidence type="ECO:0000313" key="2">
    <source>
        <dbReference type="EMBL" id="KAG2649812.1"/>
    </source>
</evidence>
<name>A0A8T0WLD6_PANVG</name>
<accession>A0A8T0WLD6</accession>
<dbReference type="AlphaFoldDB" id="A0A8T0WLD6"/>
<evidence type="ECO:0000256" key="1">
    <source>
        <dbReference type="SAM" id="MobiDB-lite"/>
    </source>
</evidence>
<sequence>MIRRGWVSNTNGWTRPATDHAISPGGVVGERRAPPETDPGGACQGYRPYRVADLQVQVRLGSAPPDDLDSPKVEGEGNDKKKKRDLAWPVHTAPLGGGASAAELRSLQARARASQVRVRHETMAPTALAVLEPHND</sequence>
<feature type="region of interest" description="Disordered" evidence="1">
    <location>
        <begin position="1"/>
        <end position="46"/>
    </location>
</feature>
<dbReference type="EMBL" id="CM029038">
    <property type="protein sequence ID" value="KAG2649812.1"/>
    <property type="molecule type" value="Genomic_DNA"/>
</dbReference>
<feature type="compositionally biased region" description="Basic and acidic residues" evidence="1">
    <location>
        <begin position="69"/>
        <end position="79"/>
    </location>
</feature>
<organism evidence="2 3">
    <name type="scientific">Panicum virgatum</name>
    <name type="common">Blackwell switchgrass</name>
    <dbReference type="NCBI Taxonomy" id="38727"/>
    <lineage>
        <taxon>Eukaryota</taxon>
        <taxon>Viridiplantae</taxon>
        <taxon>Streptophyta</taxon>
        <taxon>Embryophyta</taxon>
        <taxon>Tracheophyta</taxon>
        <taxon>Spermatophyta</taxon>
        <taxon>Magnoliopsida</taxon>
        <taxon>Liliopsida</taxon>
        <taxon>Poales</taxon>
        <taxon>Poaceae</taxon>
        <taxon>PACMAD clade</taxon>
        <taxon>Panicoideae</taxon>
        <taxon>Panicodae</taxon>
        <taxon>Paniceae</taxon>
        <taxon>Panicinae</taxon>
        <taxon>Panicum</taxon>
        <taxon>Panicum sect. Hiantes</taxon>
    </lineage>
</organism>
<proteinExistence type="predicted"/>
<feature type="region of interest" description="Disordered" evidence="1">
    <location>
        <begin position="115"/>
        <end position="136"/>
    </location>
</feature>
<comment type="caution">
    <text evidence="2">The sequence shown here is derived from an EMBL/GenBank/DDBJ whole genome shotgun (WGS) entry which is preliminary data.</text>
</comment>
<protein>
    <submittedName>
        <fullName evidence="2">Uncharacterized protein</fullName>
    </submittedName>
</protein>
<dbReference type="Proteomes" id="UP000823388">
    <property type="component" value="Chromosome 1N"/>
</dbReference>